<reference evidence="2 3" key="1">
    <citation type="journal article" date="2023" name="Elife">
        <title>Identification of key yeast species and microbe-microbe interactions impacting larval growth of Drosophila in the wild.</title>
        <authorList>
            <person name="Mure A."/>
            <person name="Sugiura Y."/>
            <person name="Maeda R."/>
            <person name="Honda K."/>
            <person name="Sakurai N."/>
            <person name="Takahashi Y."/>
            <person name="Watada M."/>
            <person name="Katoh T."/>
            <person name="Gotoh A."/>
            <person name="Gotoh Y."/>
            <person name="Taniguchi I."/>
            <person name="Nakamura K."/>
            <person name="Hayashi T."/>
            <person name="Katayama T."/>
            <person name="Uemura T."/>
            <person name="Hattori Y."/>
        </authorList>
    </citation>
    <scope>NUCLEOTIDE SEQUENCE [LARGE SCALE GENOMIC DNA]</scope>
    <source>
        <strain evidence="2 3">SC-9</strain>
    </source>
</reference>
<comment type="caution">
    <text evidence="2">The sequence shown here is derived from an EMBL/GenBank/DDBJ whole genome shotgun (WGS) entry which is preliminary data.</text>
</comment>
<name>A0AAV5QE91_9ASCO</name>
<dbReference type="Proteomes" id="UP001360560">
    <property type="component" value="Unassembled WGS sequence"/>
</dbReference>
<proteinExistence type="predicted"/>
<accession>A0AAV5QE91</accession>
<evidence type="ECO:0000313" key="3">
    <source>
        <dbReference type="Proteomes" id="UP001360560"/>
    </source>
</evidence>
<organism evidence="2 3">
    <name type="scientific">Saccharomycopsis crataegensis</name>
    <dbReference type="NCBI Taxonomy" id="43959"/>
    <lineage>
        <taxon>Eukaryota</taxon>
        <taxon>Fungi</taxon>
        <taxon>Dikarya</taxon>
        <taxon>Ascomycota</taxon>
        <taxon>Saccharomycotina</taxon>
        <taxon>Saccharomycetes</taxon>
        <taxon>Saccharomycopsidaceae</taxon>
        <taxon>Saccharomycopsis</taxon>
    </lineage>
</organism>
<feature type="compositionally biased region" description="Polar residues" evidence="1">
    <location>
        <begin position="24"/>
        <end position="34"/>
    </location>
</feature>
<feature type="region of interest" description="Disordered" evidence="1">
    <location>
        <begin position="22"/>
        <end position="70"/>
    </location>
</feature>
<sequence length="70" mass="7447">MPNHFLTLTCDMSKPFVIPEISPVSENSKTSANTGDLIDLSPSDGIELPTSKTSKPGRSLSNVSDIEVSL</sequence>
<dbReference type="GeneID" id="90071132"/>
<dbReference type="Pfam" id="PF22044">
    <property type="entry name" value="SPO24"/>
    <property type="match status" value="1"/>
</dbReference>
<dbReference type="AlphaFoldDB" id="A0AAV5QE91"/>
<dbReference type="InterPro" id="IPR054415">
    <property type="entry name" value="SPO24"/>
</dbReference>
<dbReference type="RefSeq" id="XP_064850153.1">
    <property type="nucleotide sequence ID" value="XM_064994081.1"/>
</dbReference>
<keyword evidence="3" id="KW-1185">Reference proteome</keyword>
<feature type="compositionally biased region" description="Polar residues" evidence="1">
    <location>
        <begin position="50"/>
        <end position="64"/>
    </location>
</feature>
<protein>
    <submittedName>
        <fullName evidence="2">Uncharacterized protein</fullName>
    </submittedName>
</protein>
<evidence type="ECO:0000256" key="1">
    <source>
        <dbReference type="SAM" id="MobiDB-lite"/>
    </source>
</evidence>
<dbReference type="EMBL" id="BTFZ01000001">
    <property type="protein sequence ID" value="GMM33153.1"/>
    <property type="molecule type" value="Genomic_DNA"/>
</dbReference>
<gene>
    <name evidence="2" type="ORF">DASC09_004780</name>
</gene>
<evidence type="ECO:0000313" key="2">
    <source>
        <dbReference type="EMBL" id="GMM33153.1"/>
    </source>
</evidence>